<dbReference type="Proteomes" id="UP000032582">
    <property type="component" value="Unassembled WGS sequence"/>
</dbReference>
<protein>
    <submittedName>
        <fullName evidence="1">Uncharacterized protein</fullName>
    </submittedName>
</protein>
<organism evidence="1 2">
    <name type="scientific">Morganella morganii</name>
    <name type="common">Proteus morganii</name>
    <dbReference type="NCBI Taxonomy" id="582"/>
    <lineage>
        <taxon>Bacteria</taxon>
        <taxon>Pseudomonadati</taxon>
        <taxon>Pseudomonadota</taxon>
        <taxon>Gammaproteobacteria</taxon>
        <taxon>Enterobacterales</taxon>
        <taxon>Morganellaceae</taxon>
        <taxon>Morganella</taxon>
    </lineage>
</organism>
<dbReference type="EMBL" id="JZSH01000002">
    <property type="protein sequence ID" value="KJF79252.1"/>
    <property type="molecule type" value="Genomic_DNA"/>
</dbReference>
<dbReference type="AlphaFoldDB" id="A0A0D8LBM0"/>
<proteinExistence type="predicted"/>
<dbReference type="PATRIC" id="fig|582.24.peg.173"/>
<evidence type="ECO:0000313" key="2">
    <source>
        <dbReference type="Proteomes" id="UP000032582"/>
    </source>
</evidence>
<accession>A0A0D8LBM0</accession>
<gene>
    <name evidence="1" type="ORF">UA45_00585</name>
</gene>
<evidence type="ECO:0000313" key="1">
    <source>
        <dbReference type="EMBL" id="KJF79252.1"/>
    </source>
</evidence>
<name>A0A0D8LBM0_MORMO</name>
<sequence>MKDTFLLRMAPGLEKKDEHVLRFNLPKKKGNFRVELAHRNNLNINTDSIYEFQMRVGYAAHDVIFFQVKECGGDMRPVVGDGLLYLFI</sequence>
<reference evidence="1 2" key="1">
    <citation type="submission" date="2015-02" db="EMBL/GenBank/DDBJ databases">
        <title>Whole genome shotgun sequencing of cultured foodborne pathogen.</title>
        <authorList>
            <person name="Timme R."/>
            <person name="Allard M.W."/>
            <person name="Strain E."/>
            <person name="Evans P.S."/>
            <person name="Brown E."/>
        </authorList>
    </citation>
    <scope>NUCLEOTIDE SEQUENCE [LARGE SCALE GENOMIC DNA]</scope>
    <source>
        <strain evidence="1 2">GCSL-TSO-24</strain>
    </source>
</reference>
<comment type="caution">
    <text evidence="1">The sequence shown here is derived from an EMBL/GenBank/DDBJ whole genome shotgun (WGS) entry which is preliminary data.</text>
</comment>